<dbReference type="Proteomes" id="UP000324897">
    <property type="component" value="Chromosome 1"/>
</dbReference>
<feature type="signal peptide" evidence="2">
    <location>
        <begin position="1"/>
        <end position="25"/>
    </location>
</feature>
<feature type="region of interest" description="Disordered" evidence="1">
    <location>
        <begin position="326"/>
        <end position="352"/>
    </location>
</feature>
<reference evidence="3 4" key="1">
    <citation type="journal article" date="2019" name="Sci. Rep.">
        <title>A high-quality genome of Eragrostis curvula grass provides insights into Poaceae evolution and supports new strategies to enhance forage quality.</title>
        <authorList>
            <person name="Carballo J."/>
            <person name="Santos B.A.C.M."/>
            <person name="Zappacosta D."/>
            <person name="Garbus I."/>
            <person name="Selva J.P."/>
            <person name="Gallo C.A."/>
            <person name="Diaz A."/>
            <person name="Albertini E."/>
            <person name="Caccamo M."/>
            <person name="Echenique V."/>
        </authorList>
    </citation>
    <scope>NUCLEOTIDE SEQUENCE [LARGE SCALE GENOMIC DNA]</scope>
    <source>
        <strain evidence="4">cv. Victoria</strain>
        <tissue evidence="3">Leaf</tissue>
    </source>
</reference>
<dbReference type="EMBL" id="RWGY01000011">
    <property type="protein sequence ID" value="TVU31223.1"/>
    <property type="molecule type" value="Genomic_DNA"/>
</dbReference>
<organism evidence="3 4">
    <name type="scientific">Eragrostis curvula</name>
    <name type="common">weeping love grass</name>
    <dbReference type="NCBI Taxonomy" id="38414"/>
    <lineage>
        <taxon>Eukaryota</taxon>
        <taxon>Viridiplantae</taxon>
        <taxon>Streptophyta</taxon>
        <taxon>Embryophyta</taxon>
        <taxon>Tracheophyta</taxon>
        <taxon>Spermatophyta</taxon>
        <taxon>Magnoliopsida</taxon>
        <taxon>Liliopsida</taxon>
        <taxon>Poales</taxon>
        <taxon>Poaceae</taxon>
        <taxon>PACMAD clade</taxon>
        <taxon>Chloridoideae</taxon>
        <taxon>Eragrostideae</taxon>
        <taxon>Eragrostidinae</taxon>
        <taxon>Eragrostis</taxon>
    </lineage>
</organism>
<evidence type="ECO:0000313" key="3">
    <source>
        <dbReference type="EMBL" id="TVU31223.1"/>
    </source>
</evidence>
<evidence type="ECO:0000313" key="4">
    <source>
        <dbReference type="Proteomes" id="UP000324897"/>
    </source>
</evidence>
<dbReference type="Gramene" id="TVU31223">
    <property type="protein sequence ID" value="TVU31223"/>
    <property type="gene ID" value="EJB05_22902"/>
</dbReference>
<feature type="chain" id="PRO_5023908665" evidence="2">
    <location>
        <begin position="26"/>
        <end position="497"/>
    </location>
</feature>
<keyword evidence="4" id="KW-1185">Reference proteome</keyword>
<sequence length="497" mass="54071">MMLCCSLHSLLSRLLVLMSIVLTHACARLNQHFADGPSRISALEASLAAKEESLKASSSTVSLLERETEKTLRDKKVMLEKENLFHTFLSSRLSDLAQSKASFLDSSFAESLRLCDLLKELFQAVGAKYDKLSQDASPDSVKEWLYVNVRGLVEVCRSYSYDAVILMIRDVLHSFVYGGSDATDRITNLGFSMKPSHPDHDFGIVEARSALGRLAYSGCSLLLLDMESLWDRLPRGVVKELVCGRFKRGDVLPQELVDHFAELDRLAEMHSLIEVPAEPVPLAIVPPGVIIISDDEGPEDRPPRPSQYSGVASLGDPFPSFLFKMSGSRRSSEEQAKKKLKTHKTSSKDCSDKAISEANATALGAAVPSANQPKTSHSAQSSFAFKPPVIRSALDLFSIPEDGGSNSSGSKAQSVPKKVISKGSSFVAKDISASTVDVRDASAAEKAKIQDKASKGVDSVFAKSGSKGCHYRSTVVAARFLFDLDKPVEAVFVRVRH</sequence>
<dbReference type="AlphaFoldDB" id="A0A5J9V5M0"/>
<protein>
    <submittedName>
        <fullName evidence="3">Uncharacterized protein</fullName>
    </submittedName>
</protein>
<accession>A0A5J9V5M0</accession>
<keyword evidence="2" id="KW-0732">Signal</keyword>
<evidence type="ECO:0000256" key="2">
    <source>
        <dbReference type="SAM" id="SignalP"/>
    </source>
</evidence>
<name>A0A5J9V5M0_9POAL</name>
<comment type="caution">
    <text evidence="3">The sequence shown here is derived from an EMBL/GenBank/DDBJ whole genome shotgun (WGS) entry which is preliminary data.</text>
</comment>
<gene>
    <name evidence="3" type="ORF">EJB05_22902</name>
</gene>
<proteinExistence type="predicted"/>
<feature type="region of interest" description="Disordered" evidence="1">
    <location>
        <begin position="293"/>
        <end position="313"/>
    </location>
</feature>
<evidence type="ECO:0000256" key="1">
    <source>
        <dbReference type="SAM" id="MobiDB-lite"/>
    </source>
</evidence>
<feature type="non-terminal residue" evidence="3">
    <location>
        <position position="1"/>
    </location>
</feature>